<dbReference type="Proteomes" id="UP001498398">
    <property type="component" value="Unassembled WGS sequence"/>
</dbReference>
<evidence type="ECO:0000313" key="3">
    <source>
        <dbReference type="EMBL" id="KAK7470390.1"/>
    </source>
</evidence>
<feature type="compositionally biased region" description="Polar residues" evidence="2">
    <location>
        <begin position="261"/>
        <end position="282"/>
    </location>
</feature>
<evidence type="ECO:0000313" key="4">
    <source>
        <dbReference type="Proteomes" id="UP001498398"/>
    </source>
</evidence>
<evidence type="ECO:0000256" key="1">
    <source>
        <dbReference type="SAM" id="Coils"/>
    </source>
</evidence>
<feature type="compositionally biased region" description="Polar residues" evidence="2">
    <location>
        <begin position="215"/>
        <end position="231"/>
    </location>
</feature>
<feature type="compositionally biased region" description="Basic and acidic residues" evidence="2">
    <location>
        <begin position="517"/>
        <end position="536"/>
    </location>
</feature>
<accession>A0ABR1K3R5</accession>
<protein>
    <submittedName>
        <fullName evidence="3">Uncharacterized protein</fullName>
    </submittedName>
</protein>
<gene>
    <name evidence="3" type="ORF">VKT23_001817</name>
</gene>
<feature type="compositionally biased region" description="Basic and acidic residues" evidence="2">
    <location>
        <begin position="432"/>
        <end position="446"/>
    </location>
</feature>
<reference evidence="3 4" key="1">
    <citation type="submission" date="2024-01" db="EMBL/GenBank/DDBJ databases">
        <title>A draft genome for the cacao thread blight pathogen Marasmiellus scandens.</title>
        <authorList>
            <person name="Baruah I.K."/>
            <person name="Leung J."/>
            <person name="Bukari Y."/>
            <person name="Amoako-Attah I."/>
            <person name="Meinhardt L.W."/>
            <person name="Bailey B.A."/>
            <person name="Cohen S.P."/>
        </authorList>
    </citation>
    <scope>NUCLEOTIDE SEQUENCE [LARGE SCALE GENOMIC DNA]</scope>
    <source>
        <strain evidence="3 4">GH-19</strain>
    </source>
</reference>
<dbReference type="EMBL" id="JBANRG010000002">
    <property type="protein sequence ID" value="KAK7470390.1"/>
    <property type="molecule type" value="Genomic_DNA"/>
</dbReference>
<evidence type="ECO:0000256" key="2">
    <source>
        <dbReference type="SAM" id="MobiDB-lite"/>
    </source>
</evidence>
<feature type="region of interest" description="Disordered" evidence="2">
    <location>
        <begin position="213"/>
        <end position="311"/>
    </location>
</feature>
<proteinExistence type="predicted"/>
<keyword evidence="4" id="KW-1185">Reference proteome</keyword>
<name>A0ABR1K3R5_9AGAR</name>
<feature type="region of interest" description="Disordered" evidence="2">
    <location>
        <begin position="503"/>
        <end position="536"/>
    </location>
</feature>
<feature type="coiled-coil region" evidence="1">
    <location>
        <begin position="51"/>
        <end position="85"/>
    </location>
</feature>
<keyword evidence="1" id="KW-0175">Coiled coil</keyword>
<organism evidence="3 4">
    <name type="scientific">Marasmiellus scandens</name>
    <dbReference type="NCBI Taxonomy" id="2682957"/>
    <lineage>
        <taxon>Eukaryota</taxon>
        <taxon>Fungi</taxon>
        <taxon>Dikarya</taxon>
        <taxon>Basidiomycota</taxon>
        <taxon>Agaricomycotina</taxon>
        <taxon>Agaricomycetes</taxon>
        <taxon>Agaricomycetidae</taxon>
        <taxon>Agaricales</taxon>
        <taxon>Marasmiineae</taxon>
        <taxon>Omphalotaceae</taxon>
        <taxon>Marasmiellus</taxon>
    </lineage>
</organism>
<feature type="region of interest" description="Disordered" evidence="2">
    <location>
        <begin position="344"/>
        <end position="447"/>
    </location>
</feature>
<comment type="caution">
    <text evidence="3">The sequence shown here is derived from an EMBL/GenBank/DDBJ whole genome shotgun (WGS) entry which is preliminary data.</text>
</comment>
<sequence>MNSASLPPGYVAPVQNSRPTAAVHPNPNVVHASNPSEHAHAAAINILNGHLNDSAQELHRLRAENAALQNDKFFLQNQVTKLEDQCARWQGENISLWQDNIRLSQCLNLPGEVPVDYAGRVKLLEDKLMAVIEEGKILLEKHKVTVTWLNLPSEDRLQKLWNDYNALLASHDVVYRKMIHYKEVLDDGVRKGVCRFIPASNQNQRPQYLHAVPSPSLTVHPQPHSLTSPPQTGYAHAVPPHVSPLHAQPQHSTAAPHYTHTADSNPQPPVNRTNHPPNNEQISPPIRPQLPSPRYPDQHPMPALHQIDTNPRIYPPQIQSAQMSQLPTPHSPDNRHQYDQNLQQQRPVHGWSPEQKKTEQKTFIAPLTPPRSHKSMSPEESLPVAVKRGDSPVSFQQGPAMASPQKNENGIHASPDAAMESVPRLKRPSLSEPHEDESPKRQRLDSVDSGIQFLGEKKSGGDVQGASSETIPFSDKNVVVEARRPDIPQPADTVIENAQPAVVIENTPPKQQQTDQAQKEETDLDDEPQRGPDGLYKEMDVVDWLLVGTAEDEDYGEDGIKICVLCRFVKTSTQP</sequence>
<feature type="compositionally biased region" description="Pro residues" evidence="2">
    <location>
        <begin position="285"/>
        <end position="294"/>
    </location>
</feature>